<proteinExistence type="predicted"/>
<reference evidence="2 3" key="1">
    <citation type="submission" date="2020-03" db="EMBL/GenBank/DDBJ databases">
        <title>Roseomonas selenitidurans sp. nov. isolated from urban soil.</title>
        <authorList>
            <person name="Liu H."/>
        </authorList>
    </citation>
    <scope>NUCLEOTIDE SEQUENCE [LARGE SCALE GENOMIC DNA]</scope>
    <source>
        <strain evidence="2 3">BU-1</strain>
    </source>
</reference>
<feature type="signal peptide" evidence="1">
    <location>
        <begin position="1"/>
        <end position="30"/>
    </location>
</feature>
<sequence>MIPRRSATLAALLLLAACAGQQTTATGFLAAPPPAAEDGSRAFTAVPDRLRGYRSVWVEEVAFSPGAGAPEAPDAAELAALRASYRAALREAFAARNYLLLDAAPANPAESLRVRAAITGYERANVRLNLATTLLIGPVTGGGAASEAEVVDATTGERLAALSTHGNATPWLGGPLNYYRAHGHARAALARHAAALAAQLPRRPQNWADAR</sequence>
<gene>
    <name evidence="2" type="ORF">HEQ75_13845</name>
</gene>
<keyword evidence="3" id="KW-1185">Reference proteome</keyword>
<dbReference type="PROSITE" id="PS51257">
    <property type="entry name" value="PROKAR_LIPOPROTEIN"/>
    <property type="match status" value="1"/>
</dbReference>
<organism evidence="2 3">
    <name type="scientific">Falsiroseomonas selenitidurans</name>
    <dbReference type="NCBI Taxonomy" id="2716335"/>
    <lineage>
        <taxon>Bacteria</taxon>
        <taxon>Pseudomonadati</taxon>
        <taxon>Pseudomonadota</taxon>
        <taxon>Alphaproteobacteria</taxon>
        <taxon>Acetobacterales</taxon>
        <taxon>Roseomonadaceae</taxon>
        <taxon>Falsiroseomonas</taxon>
    </lineage>
</organism>
<dbReference type="InterPro" id="IPR021747">
    <property type="entry name" value="DUF3313"/>
</dbReference>
<evidence type="ECO:0000313" key="2">
    <source>
        <dbReference type="EMBL" id="NKC31944.1"/>
    </source>
</evidence>
<keyword evidence="1" id="KW-0732">Signal</keyword>
<dbReference type="RefSeq" id="WP_168031488.1">
    <property type="nucleotide sequence ID" value="NZ_JAAVNE010000020.1"/>
</dbReference>
<comment type="caution">
    <text evidence="2">The sequence shown here is derived from an EMBL/GenBank/DDBJ whole genome shotgun (WGS) entry which is preliminary data.</text>
</comment>
<evidence type="ECO:0000256" key="1">
    <source>
        <dbReference type="SAM" id="SignalP"/>
    </source>
</evidence>
<feature type="chain" id="PRO_5045696603" evidence="1">
    <location>
        <begin position="31"/>
        <end position="211"/>
    </location>
</feature>
<protein>
    <submittedName>
        <fullName evidence="2">DUF3313 domain-containing protein</fullName>
    </submittedName>
</protein>
<dbReference type="EMBL" id="JAAVNE010000020">
    <property type="protein sequence ID" value="NKC31944.1"/>
    <property type="molecule type" value="Genomic_DNA"/>
</dbReference>
<accession>A0ABX1E445</accession>
<name>A0ABX1E445_9PROT</name>
<evidence type="ECO:0000313" key="3">
    <source>
        <dbReference type="Proteomes" id="UP000787635"/>
    </source>
</evidence>
<dbReference type="Proteomes" id="UP000787635">
    <property type="component" value="Unassembled WGS sequence"/>
</dbReference>
<dbReference type="Pfam" id="PF11769">
    <property type="entry name" value="DUF3313"/>
    <property type="match status" value="1"/>
</dbReference>